<name>A0ABR8UJG2_9GAMM</name>
<feature type="transmembrane region" description="Helical" evidence="6">
    <location>
        <begin position="178"/>
        <end position="201"/>
    </location>
</feature>
<dbReference type="EMBL" id="JACSQJ010000004">
    <property type="protein sequence ID" value="MBD7988158.1"/>
    <property type="molecule type" value="Genomic_DNA"/>
</dbReference>
<dbReference type="PIRSF" id="PIRSF006648">
    <property type="entry name" value="DrrB"/>
    <property type="match status" value="1"/>
</dbReference>
<sequence length="262" mass="27663">MHAVPDVRPDAHVPATRRHPLLRARLLEAKYEFLGLLRTPIFALPTLLFPAMFYLLFGVAMNRGGGAGQYLLATYGVFGVMGAALFGFGVTVAMDRDQGLLALKRALPVPPGAYLMSKMAMALLFSAIVSLLLAVIAATLAGVSLAPAQWLLLWAVHVAGALPFCALGLYVGTLASGAAAPVVVNLLYLPMAFLSGLWLPLSMLPDALARLAPAWPSYHHAQLALKVVGMDAGQPAALHIGVLLAVTIGFFVLAHARLARRG</sequence>
<organism evidence="8 9">
    <name type="scientific">Luteimonas colneyensis</name>
    <dbReference type="NCBI Taxonomy" id="2762230"/>
    <lineage>
        <taxon>Bacteria</taxon>
        <taxon>Pseudomonadati</taxon>
        <taxon>Pseudomonadota</taxon>
        <taxon>Gammaproteobacteria</taxon>
        <taxon>Lysobacterales</taxon>
        <taxon>Lysobacteraceae</taxon>
        <taxon>Luteimonas</taxon>
    </lineage>
</organism>
<dbReference type="InterPro" id="IPR051784">
    <property type="entry name" value="Nod_factor_ABC_transporter"/>
</dbReference>
<dbReference type="InterPro" id="IPR000412">
    <property type="entry name" value="ABC_2_transport"/>
</dbReference>
<dbReference type="PANTHER" id="PTHR43229">
    <property type="entry name" value="NODULATION PROTEIN J"/>
    <property type="match status" value="1"/>
</dbReference>
<comment type="similarity">
    <text evidence="2">Belongs to the ABC-2 integral membrane protein family.</text>
</comment>
<keyword evidence="5 6" id="KW-0472">Membrane</keyword>
<gene>
    <name evidence="8" type="ORF">H9645_08965</name>
</gene>
<dbReference type="RefSeq" id="WP_191729361.1">
    <property type="nucleotide sequence ID" value="NZ_JACSQJ010000004.1"/>
</dbReference>
<dbReference type="Proteomes" id="UP000647183">
    <property type="component" value="Unassembled WGS sequence"/>
</dbReference>
<keyword evidence="3 6" id="KW-0812">Transmembrane</keyword>
<evidence type="ECO:0000313" key="9">
    <source>
        <dbReference type="Proteomes" id="UP000647183"/>
    </source>
</evidence>
<proteinExistence type="inferred from homology"/>
<reference evidence="8 9" key="1">
    <citation type="submission" date="2020-08" db="EMBL/GenBank/DDBJ databases">
        <title>A Genomic Blueprint of the Chicken Gut Microbiome.</title>
        <authorList>
            <person name="Gilroy R."/>
            <person name="Ravi A."/>
            <person name="Getino M."/>
            <person name="Pursley I."/>
            <person name="Horton D.L."/>
            <person name="Alikhan N.-F."/>
            <person name="Baker D."/>
            <person name="Gharbi K."/>
            <person name="Hall N."/>
            <person name="Watson M."/>
            <person name="Adriaenssens E.M."/>
            <person name="Foster-Nyarko E."/>
            <person name="Jarju S."/>
            <person name="Secka A."/>
            <person name="Antonio M."/>
            <person name="Oren A."/>
            <person name="Chaudhuri R."/>
            <person name="La Ragione R.M."/>
            <person name="Hildebrand F."/>
            <person name="Pallen M.J."/>
        </authorList>
    </citation>
    <scope>NUCLEOTIDE SEQUENCE [LARGE SCALE GENOMIC DNA]</scope>
    <source>
        <strain evidence="8 9">Sa2BVA3</strain>
    </source>
</reference>
<evidence type="ECO:0000256" key="6">
    <source>
        <dbReference type="SAM" id="Phobius"/>
    </source>
</evidence>
<evidence type="ECO:0000256" key="5">
    <source>
        <dbReference type="ARBA" id="ARBA00023136"/>
    </source>
</evidence>
<evidence type="ECO:0000259" key="7">
    <source>
        <dbReference type="Pfam" id="PF01061"/>
    </source>
</evidence>
<dbReference type="Pfam" id="PF01061">
    <property type="entry name" value="ABC2_membrane"/>
    <property type="match status" value="1"/>
</dbReference>
<comment type="subcellular location">
    <subcellularLocation>
        <location evidence="1">Membrane</location>
        <topology evidence="1">Multi-pass membrane protein</topology>
    </subcellularLocation>
</comment>
<feature type="transmembrane region" description="Helical" evidence="6">
    <location>
        <begin position="122"/>
        <end position="145"/>
    </location>
</feature>
<feature type="transmembrane region" description="Helical" evidence="6">
    <location>
        <begin position="69"/>
        <end position="94"/>
    </location>
</feature>
<accession>A0ABR8UJG2</accession>
<evidence type="ECO:0000256" key="1">
    <source>
        <dbReference type="ARBA" id="ARBA00004141"/>
    </source>
</evidence>
<evidence type="ECO:0000256" key="4">
    <source>
        <dbReference type="ARBA" id="ARBA00022989"/>
    </source>
</evidence>
<evidence type="ECO:0000256" key="2">
    <source>
        <dbReference type="ARBA" id="ARBA00007783"/>
    </source>
</evidence>
<feature type="transmembrane region" description="Helical" evidence="6">
    <location>
        <begin position="236"/>
        <end position="256"/>
    </location>
</feature>
<evidence type="ECO:0000256" key="3">
    <source>
        <dbReference type="ARBA" id="ARBA00022692"/>
    </source>
</evidence>
<protein>
    <submittedName>
        <fullName evidence="8">ABC transporter permease</fullName>
    </submittedName>
</protein>
<comment type="caution">
    <text evidence="8">The sequence shown here is derived from an EMBL/GenBank/DDBJ whole genome shotgun (WGS) entry which is preliminary data.</text>
</comment>
<feature type="transmembrane region" description="Helical" evidence="6">
    <location>
        <begin position="33"/>
        <end position="57"/>
    </location>
</feature>
<evidence type="ECO:0000313" key="8">
    <source>
        <dbReference type="EMBL" id="MBD7988158.1"/>
    </source>
</evidence>
<feature type="domain" description="ABC-2 type transporter transmembrane" evidence="7">
    <location>
        <begin position="30"/>
        <end position="217"/>
    </location>
</feature>
<feature type="transmembrane region" description="Helical" evidence="6">
    <location>
        <begin position="151"/>
        <end position="171"/>
    </location>
</feature>
<dbReference type="InterPro" id="IPR013525">
    <property type="entry name" value="ABC2_TM"/>
</dbReference>
<dbReference type="PANTHER" id="PTHR43229:SF3">
    <property type="entry name" value="ABC-TYPE MULTIDRUG TRANSPORT SYSTEM, PERMEASE COMPONENT"/>
    <property type="match status" value="1"/>
</dbReference>
<keyword evidence="9" id="KW-1185">Reference proteome</keyword>
<keyword evidence="4 6" id="KW-1133">Transmembrane helix</keyword>